<dbReference type="EMBL" id="JNBR01002443">
    <property type="protein sequence ID" value="OQR82485.1"/>
    <property type="molecule type" value="Genomic_DNA"/>
</dbReference>
<evidence type="ECO:0008006" key="5">
    <source>
        <dbReference type="Google" id="ProtNLM"/>
    </source>
</evidence>
<evidence type="ECO:0000313" key="4">
    <source>
        <dbReference type="Proteomes" id="UP000243579"/>
    </source>
</evidence>
<keyword evidence="2" id="KW-1133">Transmembrane helix</keyword>
<feature type="transmembrane region" description="Helical" evidence="2">
    <location>
        <begin position="55"/>
        <end position="74"/>
    </location>
</feature>
<feature type="region of interest" description="Disordered" evidence="1">
    <location>
        <begin position="181"/>
        <end position="201"/>
    </location>
</feature>
<organism evidence="3 4">
    <name type="scientific">Achlya hypogyna</name>
    <name type="common">Oomycete</name>
    <name type="synonym">Protoachlya hypogyna</name>
    <dbReference type="NCBI Taxonomy" id="1202772"/>
    <lineage>
        <taxon>Eukaryota</taxon>
        <taxon>Sar</taxon>
        <taxon>Stramenopiles</taxon>
        <taxon>Oomycota</taxon>
        <taxon>Saprolegniomycetes</taxon>
        <taxon>Saprolegniales</taxon>
        <taxon>Achlyaceae</taxon>
        <taxon>Achlya</taxon>
    </lineage>
</organism>
<reference evidence="3 4" key="1">
    <citation type="journal article" date="2014" name="Genome Biol. Evol.">
        <title>The secreted proteins of Achlya hypogyna and Thraustotheca clavata identify the ancestral oomycete secretome and reveal gene acquisitions by horizontal gene transfer.</title>
        <authorList>
            <person name="Misner I."/>
            <person name="Blouin N."/>
            <person name="Leonard G."/>
            <person name="Richards T.A."/>
            <person name="Lane C.E."/>
        </authorList>
    </citation>
    <scope>NUCLEOTIDE SEQUENCE [LARGE SCALE GENOMIC DNA]</scope>
    <source>
        <strain evidence="3 4">ATCC 48635</strain>
    </source>
</reference>
<comment type="caution">
    <text evidence="3">The sequence shown here is derived from an EMBL/GenBank/DDBJ whole genome shotgun (WGS) entry which is preliminary data.</text>
</comment>
<dbReference type="AlphaFoldDB" id="A0A1V9Y9S1"/>
<feature type="transmembrane region" description="Helical" evidence="2">
    <location>
        <begin position="12"/>
        <end position="35"/>
    </location>
</feature>
<dbReference type="Proteomes" id="UP000243579">
    <property type="component" value="Unassembled WGS sequence"/>
</dbReference>
<sequence>MSRKASRKALLLLRGLQAVAGVVLVGSTMLSYGTFTLADDDRYRFAQTYQFVSVVLGYTALQIGLLYGVFVGLLHKAPPDAILERSVDATLVISSTVCGYMANRKVGTYSKTLGVYHVDNAALSCSMAACFVTASLFVLSLGHSLCLALPSHPDAVENLVPRGNYGPRRCIPGSIPMLSPRDGDTTGIAQGDEDKTENLVPRGNFCNDLDKTDRLMPRGNFNV</sequence>
<accession>A0A1V9Y9S1</accession>
<gene>
    <name evidence="3" type="ORF">ACHHYP_20790</name>
</gene>
<evidence type="ECO:0000313" key="3">
    <source>
        <dbReference type="EMBL" id="OQR82485.1"/>
    </source>
</evidence>
<keyword evidence="2" id="KW-0472">Membrane</keyword>
<keyword evidence="4" id="KW-1185">Reference proteome</keyword>
<name>A0A1V9Y9S1_ACHHY</name>
<dbReference type="OrthoDB" id="70028at2759"/>
<protein>
    <recommendedName>
        <fullName evidence="5">MARVEL domain-containing protein</fullName>
    </recommendedName>
</protein>
<evidence type="ECO:0000256" key="1">
    <source>
        <dbReference type="SAM" id="MobiDB-lite"/>
    </source>
</evidence>
<keyword evidence="2" id="KW-0812">Transmembrane</keyword>
<proteinExistence type="predicted"/>
<evidence type="ECO:0000256" key="2">
    <source>
        <dbReference type="SAM" id="Phobius"/>
    </source>
</evidence>